<accession>A0A1I7DUH7</accession>
<proteinExistence type="predicted"/>
<gene>
    <name evidence="3" type="ORF">SAMN05444141_1118</name>
</gene>
<sequence length="119" mass="13160">MIYLVYKCLTHERTTPVTNFVSLLFLYCFFILTFAVIYGVTGIVGPEHGIKGGEFLQLVYFSSITTTTVGYGEYSPCPGSRPWAGIQASIGFFSLPFLIAFFWNSVGTRKIGYKNGGEA</sequence>
<evidence type="ECO:0000313" key="4">
    <source>
        <dbReference type="Proteomes" id="UP000183371"/>
    </source>
</evidence>
<name>A0A1I7DUH7_9HYPH</name>
<evidence type="ECO:0000313" key="3">
    <source>
        <dbReference type="EMBL" id="SFU15351.1"/>
    </source>
</evidence>
<feature type="transmembrane region" description="Helical" evidence="1">
    <location>
        <begin position="20"/>
        <end position="43"/>
    </location>
</feature>
<dbReference type="Pfam" id="PF07885">
    <property type="entry name" value="Ion_trans_2"/>
    <property type="match status" value="1"/>
</dbReference>
<keyword evidence="1" id="KW-0812">Transmembrane</keyword>
<feature type="domain" description="Potassium channel" evidence="2">
    <location>
        <begin position="27"/>
        <end position="102"/>
    </location>
</feature>
<reference evidence="4" key="1">
    <citation type="submission" date="2016-10" db="EMBL/GenBank/DDBJ databases">
        <authorList>
            <person name="Varghese N."/>
            <person name="Submissions S."/>
        </authorList>
    </citation>
    <scope>NUCLEOTIDE SEQUENCE [LARGE SCALE GENOMIC DNA]</scope>
    <source>
        <strain evidence="4">DSM 17465</strain>
    </source>
</reference>
<feature type="transmembrane region" description="Helical" evidence="1">
    <location>
        <begin position="84"/>
        <end position="104"/>
    </location>
</feature>
<dbReference type="SUPFAM" id="SSF81324">
    <property type="entry name" value="Voltage-gated potassium channels"/>
    <property type="match status" value="1"/>
</dbReference>
<evidence type="ECO:0000259" key="2">
    <source>
        <dbReference type="Pfam" id="PF07885"/>
    </source>
</evidence>
<dbReference type="Proteomes" id="UP000183371">
    <property type="component" value="Unassembled WGS sequence"/>
</dbReference>
<keyword evidence="1" id="KW-1133">Transmembrane helix</keyword>
<dbReference type="InterPro" id="IPR013099">
    <property type="entry name" value="K_chnl_dom"/>
</dbReference>
<keyword evidence="1" id="KW-0472">Membrane</keyword>
<dbReference type="EMBL" id="FPBD01000011">
    <property type="protein sequence ID" value="SFU15351.1"/>
    <property type="molecule type" value="Genomic_DNA"/>
</dbReference>
<organism evidence="3 4">
    <name type="scientific">Pseudovibrio denitrificans</name>
    <dbReference type="NCBI Taxonomy" id="258256"/>
    <lineage>
        <taxon>Bacteria</taxon>
        <taxon>Pseudomonadati</taxon>
        <taxon>Pseudomonadota</taxon>
        <taxon>Alphaproteobacteria</taxon>
        <taxon>Hyphomicrobiales</taxon>
        <taxon>Stappiaceae</taxon>
        <taxon>Pseudovibrio</taxon>
    </lineage>
</organism>
<dbReference type="AlphaFoldDB" id="A0A1I7DUH7"/>
<evidence type="ECO:0000256" key="1">
    <source>
        <dbReference type="SAM" id="Phobius"/>
    </source>
</evidence>
<keyword evidence="4" id="KW-1185">Reference proteome</keyword>
<protein>
    <submittedName>
        <fullName evidence="3">Ion channel</fullName>
    </submittedName>
</protein>
<dbReference type="Gene3D" id="1.10.287.70">
    <property type="match status" value="1"/>
</dbReference>